<dbReference type="Pfam" id="PF14044">
    <property type="entry name" value="NETI"/>
    <property type="match status" value="1"/>
</dbReference>
<name>A0A437K6Y7_9BACI</name>
<protein>
    <submittedName>
        <fullName evidence="1">NETI motif-containing protein</fullName>
    </submittedName>
</protein>
<dbReference type="InterPro" id="IPR025930">
    <property type="entry name" value="NETI"/>
</dbReference>
<reference evidence="1 2" key="1">
    <citation type="submission" date="2019-01" db="EMBL/GenBank/DDBJ databases">
        <title>Bacillus sp. M5HDSG1-1, whole genome shotgun sequence.</title>
        <authorList>
            <person name="Tuo L."/>
        </authorList>
    </citation>
    <scope>NUCLEOTIDE SEQUENCE [LARGE SCALE GENOMIC DNA]</scope>
    <source>
        <strain evidence="1 2">M5HDSG1-1</strain>
    </source>
</reference>
<gene>
    <name evidence="1" type="ORF">EM808_20615</name>
</gene>
<accession>A0A437K6Y7</accession>
<organism evidence="1 2">
    <name type="scientific">Niallia taxi</name>
    <dbReference type="NCBI Taxonomy" id="2499688"/>
    <lineage>
        <taxon>Bacteria</taxon>
        <taxon>Bacillati</taxon>
        <taxon>Bacillota</taxon>
        <taxon>Bacilli</taxon>
        <taxon>Bacillales</taxon>
        <taxon>Bacillaceae</taxon>
        <taxon>Niallia</taxon>
    </lineage>
</organism>
<sequence length="65" mass="7491">MGKKMKFEVLETETISECLDRIQKEGYTPVRRIEKPIFKETIVNGQKSYEPVASQVIFEAVQLEG</sequence>
<dbReference type="RefSeq" id="WP_127740303.1">
    <property type="nucleotide sequence ID" value="NZ_CP196002.1"/>
</dbReference>
<keyword evidence="2" id="KW-1185">Reference proteome</keyword>
<comment type="caution">
    <text evidence="1">The sequence shown here is derived from an EMBL/GenBank/DDBJ whole genome shotgun (WGS) entry which is preliminary data.</text>
</comment>
<proteinExistence type="predicted"/>
<dbReference type="AlphaFoldDB" id="A0A437K6Y7"/>
<dbReference type="EMBL" id="RZTZ01000010">
    <property type="protein sequence ID" value="RVT59185.1"/>
    <property type="molecule type" value="Genomic_DNA"/>
</dbReference>
<dbReference type="Proteomes" id="UP000288024">
    <property type="component" value="Unassembled WGS sequence"/>
</dbReference>
<evidence type="ECO:0000313" key="2">
    <source>
        <dbReference type="Proteomes" id="UP000288024"/>
    </source>
</evidence>
<evidence type="ECO:0000313" key="1">
    <source>
        <dbReference type="EMBL" id="RVT59185.1"/>
    </source>
</evidence>